<organism evidence="2 3">
    <name type="scientific">Acetohalobium arabaticum (strain ATCC 49924 / DSM 5501 / Z-7288)</name>
    <dbReference type="NCBI Taxonomy" id="574087"/>
    <lineage>
        <taxon>Bacteria</taxon>
        <taxon>Bacillati</taxon>
        <taxon>Bacillota</taxon>
        <taxon>Clostridia</taxon>
        <taxon>Halanaerobiales</taxon>
        <taxon>Halobacteroidaceae</taxon>
        <taxon>Acetohalobium</taxon>
    </lineage>
</organism>
<feature type="transmembrane region" description="Helical" evidence="1">
    <location>
        <begin position="34"/>
        <end position="54"/>
    </location>
</feature>
<dbReference type="AlphaFoldDB" id="D9QPU1"/>
<reference evidence="2 3" key="1">
    <citation type="journal article" date="2010" name="Stand. Genomic Sci.">
        <title>Complete genome sequence of Acetohalobium arabaticum type strain (Z-7288).</title>
        <authorList>
            <person name="Sikorski J."/>
            <person name="Lapidus A."/>
            <person name="Chertkov O."/>
            <person name="Lucas S."/>
            <person name="Copeland A."/>
            <person name="Glavina Del Rio T."/>
            <person name="Nolan M."/>
            <person name="Tice H."/>
            <person name="Cheng J.F."/>
            <person name="Han C."/>
            <person name="Brambilla E."/>
            <person name="Pitluck S."/>
            <person name="Liolios K."/>
            <person name="Ivanova N."/>
            <person name="Mavromatis K."/>
            <person name="Mikhailova N."/>
            <person name="Pati A."/>
            <person name="Bruce D."/>
            <person name="Detter C."/>
            <person name="Tapia R."/>
            <person name="Goodwin L."/>
            <person name="Chen A."/>
            <person name="Palaniappan K."/>
            <person name="Land M."/>
            <person name="Hauser L."/>
            <person name="Chang Y.J."/>
            <person name="Jeffries C.D."/>
            <person name="Rohde M."/>
            <person name="Goker M."/>
            <person name="Spring S."/>
            <person name="Woyke T."/>
            <person name="Bristow J."/>
            <person name="Eisen J.A."/>
            <person name="Markowitz V."/>
            <person name="Hugenholtz P."/>
            <person name="Kyrpides N.C."/>
            <person name="Klenk H.P."/>
        </authorList>
    </citation>
    <scope>NUCLEOTIDE SEQUENCE [LARGE SCALE GENOMIC DNA]</scope>
    <source>
        <strain evidence="3">ATCC 49924 / DSM 5501 / Z-7288</strain>
    </source>
</reference>
<keyword evidence="1" id="KW-0812">Transmembrane</keyword>
<keyword evidence="3" id="KW-1185">Reference proteome</keyword>
<accession>D9QPU1</accession>
<keyword evidence="1" id="KW-1133">Transmembrane helix</keyword>
<protein>
    <recommendedName>
        <fullName evidence="4">PQ loop repeat protein</fullName>
    </recommendedName>
</protein>
<evidence type="ECO:0000313" key="2">
    <source>
        <dbReference type="EMBL" id="ADL12532.1"/>
    </source>
</evidence>
<feature type="transmembrane region" description="Helical" evidence="1">
    <location>
        <begin position="60"/>
        <end position="78"/>
    </location>
</feature>
<evidence type="ECO:0000313" key="3">
    <source>
        <dbReference type="Proteomes" id="UP000001661"/>
    </source>
</evidence>
<dbReference type="EMBL" id="CP002105">
    <property type="protein sequence ID" value="ADL12532.1"/>
    <property type="molecule type" value="Genomic_DNA"/>
</dbReference>
<sequence>MSIFEAIMLLCFGAAWPASIYRSYVSRDNSGKSLWFMVIVLIGYISGVTHKLIYSYDLVIYLYILNGLMVSADILLYYRNSRLTEESDSEMKSN</sequence>
<proteinExistence type="predicted"/>
<gene>
    <name evidence="2" type="ordered locus">Acear_1005</name>
</gene>
<dbReference type="Proteomes" id="UP000001661">
    <property type="component" value="Chromosome"/>
</dbReference>
<dbReference type="RefSeq" id="WP_013277978.1">
    <property type="nucleotide sequence ID" value="NC_014378.1"/>
</dbReference>
<dbReference type="STRING" id="574087.Acear_1005"/>
<name>D9QPU1_ACEAZ</name>
<evidence type="ECO:0000256" key="1">
    <source>
        <dbReference type="SAM" id="Phobius"/>
    </source>
</evidence>
<dbReference type="eggNOG" id="ENOG5032Y8D">
    <property type="taxonomic scope" value="Bacteria"/>
</dbReference>
<evidence type="ECO:0008006" key="4">
    <source>
        <dbReference type="Google" id="ProtNLM"/>
    </source>
</evidence>
<keyword evidence="1" id="KW-0472">Membrane</keyword>
<dbReference type="HOGENOM" id="CLU_155276_0_0_9"/>
<dbReference type="OrthoDB" id="5827at2"/>
<dbReference type="KEGG" id="aar:Acear_1005"/>
<feature type="transmembrane region" description="Helical" evidence="1">
    <location>
        <begin position="6"/>
        <end position="25"/>
    </location>
</feature>